<reference evidence="3 4" key="1">
    <citation type="submission" date="2020-04" db="EMBL/GenBank/DDBJ databases">
        <authorList>
            <person name="Yoon J."/>
        </authorList>
    </citation>
    <scope>NUCLEOTIDE SEQUENCE [LARGE SCALE GENOMIC DNA]</scope>
    <source>
        <strain evidence="3 4">DJ-13</strain>
    </source>
</reference>
<dbReference type="PANTHER" id="PTHR16026">
    <property type="entry name" value="CARTILAGE ACIDIC PROTEIN 1"/>
    <property type="match status" value="1"/>
</dbReference>
<proteinExistence type="predicted"/>
<dbReference type="Pfam" id="PF07593">
    <property type="entry name" value="UnbV_ASPIC"/>
    <property type="match status" value="1"/>
</dbReference>
<evidence type="ECO:0000313" key="3">
    <source>
        <dbReference type="EMBL" id="NKI31623.1"/>
    </source>
</evidence>
<gene>
    <name evidence="3" type="ORF">HCU67_06665</name>
</gene>
<keyword evidence="1" id="KW-0732">Signal</keyword>
<dbReference type="PANTHER" id="PTHR16026:SF0">
    <property type="entry name" value="CARTILAGE ACIDIC PROTEIN 1"/>
    <property type="match status" value="1"/>
</dbReference>
<evidence type="ECO:0000313" key="4">
    <source>
        <dbReference type="Proteomes" id="UP000718451"/>
    </source>
</evidence>
<dbReference type="InterPro" id="IPR013517">
    <property type="entry name" value="FG-GAP"/>
</dbReference>
<accession>A0ABX1GPL8</accession>
<name>A0ABX1GPL8_9FLAO</name>
<dbReference type="InterPro" id="IPR028994">
    <property type="entry name" value="Integrin_alpha_N"/>
</dbReference>
<dbReference type="InterPro" id="IPR011519">
    <property type="entry name" value="UnbV_ASPIC"/>
</dbReference>
<organism evidence="3 4">
    <name type="scientific">Croceivirga thetidis</name>
    <dbReference type="NCBI Taxonomy" id="2721623"/>
    <lineage>
        <taxon>Bacteria</taxon>
        <taxon>Pseudomonadati</taxon>
        <taxon>Bacteroidota</taxon>
        <taxon>Flavobacteriia</taxon>
        <taxon>Flavobacteriales</taxon>
        <taxon>Flavobacteriaceae</taxon>
        <taxon>Croceivirga</taxon>
    </lineage>
</organism>
<evidence type="ECO:0000256" key="1">
    <source>
        <dbReference type="ARBA" id="ARBA00022729"/>
    </source>
</evidence>
<sequence length="1097" mass="122726">MKRIFIFFLPVIWFTSCEKKTETLFESVTSSHSNIDFINHLDNNKELNILTYLYYYNGAGVAAADFNNDNLIDVYFTSNQGADQLYLNKGEFVFEETTKASGIQNSDGWTTGVTHVDINNDGLLDIYVCKVSGHKNLKGHNLLFINQGIDKKGVPKFLEQSKEYNLDFSGLSTQAAFFDYDNDGDLDMFLLNHSVYPNRNYGNGSLRNRYHPKFGDVLFQNQNGIFVDVSEASGIFQGRIGYGLGVSTSDLNNDGFTDIYVGNDFFENDYVYYNQGNGTFKEVVSSNLNTLGHTSHFSMGNDIADLNNDGWTDIVSTDMLPEDLTTYKTSGLEYGYPIYRQYLNKGYAPQFMQNTLHLNNQGKHFSEIAYLSGISASEWSWAPLIADFNNDGNKDIYITNGIVGATNDMDYMNFIANEDIQKRIDNGMDSADLPLIKEIPEKKVSNYFFSNQGNLSFQNKSSQWSPTAASFSNGATYADLDNDGDLDLIVNNINEKAFLLKNNSSSRNYLKLNFKGPTKNTMGIGTKVIAHLGDQKIVNENYSTRGYLSAVPNLVHLGLGNDSIIDSLSIIWPGGMKQLMKNIEANQELTINYDKAIDSIQFKSQKENSLIALNDTLIPFKHEENVSIDFDREPLIPFASSNNGPDIDIADINNDGLDDVVVCGAKNQASEVFLQEESGRFKSYQSELFETEKLNEDTACLFVDVDGDNFKDLLIASGGNEFLKGKAIQPRLYRNRNGVFNLDSNQFKNIFSNVSSLTPIDLENDGDMDIILTSDRVTGLFGETPKQYIFQNDGVGNFQDITVEYAPQFEYAGNITDIAVFDYDNNGYDDFIAVGHWMAPTLFLNNGSGIRKISIAGFEGNEGLWNSITVNDFDNDGDLDVVCGNWGLNSKLSTSPEKPLQLYLNDFDNNGSSESLVTYFQNGIETPFASKDELVKQLPYLNKQFLSYSSFANASIQELFSKEKLDKAKQKKCFELASCYFENNGENNFIKRHLPRLAQVSSVFEIVPHDFNQDGAMDVLLAGNQFEISTQLGRMDANKGLILLNDSEGILNDEKNIQLGVLKAVRGIKPIKINNQNHFLIATNDGHLQLAKMNSDL</sequence>
<dbReference type="InterPro" id="IPR027039">
    <property type="entry name" value="Crtac1"/>
</dbReference>
<dbReference type="PROSITE" id="PS51257">
    <property type="entry name" value="PROKAR_LIPOPROTEIN"/>
    <property type="match status" value="1"/>
</dbReference>
<feature type="domain" description="ASPIC/UnbV" evidence="2">
    <location>
        <begin position="523"/>
        <end position="590"/>
    </location>
</feature>
<dbReference type="Gene3D" id="2.130.10.130">
    <property type="entry name" value="Integrin alpha, N-terminal"/>
    <property type="match status" value="5"/>
</dbReference>
<dbReference type="SUPFAM" id="SSF69318">
    <property type="entry name" value="Integrin alpha N-terminal domain"/>
    <property type="match status" value="2"/>
</dbReference>
<dbReference type="EMBL" id="JAAWWL010000001">
    <property type="protein sequence ID" value="NKI31623.1"/>
    <property type="molecule type" value="Genomic_DNA"/>
</dbReference>
<protein>
    <submittedName>
        <fullName evidence="3">VCBS repeat-containing protein</fullName>
    </submittedName>
</protein>
<comment type="caution">
    <text evidence="3">The sequence shown here is derived from an EMBL/GenBank/DDBJ whole genome shotgun (WGS) entry which is preliminary data.</text>
</comment>
<keyword evidence="4" id="KW-1185">Reference proteome</keyword>
<dbReference type="Pfam" id="PF13517">
    <property type="entry name" value="FG-GAP_3"/>
    <property type="match status" value="5"/>
</dbReference>
<dbReference type="RefSeq" id="WP_168551786.1">
    <property type="nucleotide sequence ID" value="NZ_JAAWWL010000001.1"/>
</dbReference>
<evidence type="ECO:0000259" key="2">
    <source>
        <dbReference type="Pfam" id="PF07593"/>
    </source>
</evidence>
<dbReference type="Proteomes" id="UP000718451">
    <property type="component" value="Unassembled WGS sequence"/>
</dbReference>